<evidence type="ECO:0000256" key="1">
    <source>
        <dbReference type="ARBA" id="ARBA00005466"/>
    </source>
</evidence>
<dbReference type="Proteomes" id="UP000813444">
    <property type="component" value="Unassembled WGS sequence"/>
</dbReference>
<dbReference type="PANTHER" id="PTHR42973:SF8">
    <property type="entry name" value="FAD-BINDING PCMH-TYPE DOMAIN-CONTAINING PROTEIN"/>
    <property type="match status" value="1"/>
</dbReference>
<evidence type="ECO:0000256" key="2">
    <source>
        <dbReference type="ARBA" id="ARBA00022630"/>
    </source>
</evidence>
<accession>A0A8K0WTD5</accession>
<dbReference type="GO" id="GO:0016491">
    <property type="term" value="F:oxidoreductase activity"/>
    <property type="evidence" value="ECO:0007669"/>
    <property type="project" value="UniProtKB-KW"/>
</dbReference>
<evidence type="ECO:0000256" key="5">
    <source>
        <dbReference type="SAM" id="SignalP"/>
    </source>
</evidence>
<evidence type="ECO:0000256" key="4">
    <source>
        <dbReference type="ARBA" id="ARBA00023002"/>
    </source>
</evidence>
<evidence type="ECO:0000259" key="6">
    <source>
        <dbReference type="PROSITE" id="PS51387"/>
    </source>
</evidence>
<dbReference type="Pfam" id="PF01565">
    <property type="entry name" value="FAD_binding_4"/>
    <property type="match status" value="1"/>
</dbReference>
<comment type="caution">
    <text evidence="7">The sequence shown here is derived from an EMBL/GenBank/DDBJ whole genome shotgun (WGS) entry which is preliminary data.</text>
</comment>
<dbReference type="Gene3D" id="3.40.462.20">
    <property type="match status" value="1"/>
</dbReference>
<keyword evidence="4" id="KW-0560">Oxidoreductase</keyword>
<dbReference type="InterPro" id="IPR016169">
    <property type="entry name" value="FAD-bd_PCMH_sub2"/>
</dbReference>
<dbReference type="GO" id="GO:0071949">
    <property type="term" value="F:FAD binding"/>
    <property type="evidence" value="ECO:0007669"/>
    <property type="project" value="InterPro"/>
</dbReference>
<dbReference type="SUPFAM" id="SSF56176">
    <property type="entry name" value="FAD-binding/transporter-associated domain-like"/>
    <property type="match status" value="1"/>
</dbReference>
<keyword evidence="2" id="KW-0285">Flavoprotein</keyword>
<dbReference type="InterPro" id="IPR006094">
    <property type="entry name" value="Oxid_FAD_bind_N"/>
</dbReference>
<keyword evidence="5" id="KW-0732">Signal</keyword>
<evidence type="ECO:0000313" key="8">
    <source>
        <dbReference type="Proteomes" id="UP000813444"/>
    </source>
</evidence>
<dbReference type="OrthoDB" id="415825at2759"/>
<keyword evidence="8" id="KW-1185">Reference proteome</keyword>
<dbReference type="InterPro" id="IPR050416">
    <property type="entry name" value="FAD-linked_Oxidoreductase"/>
</dbReference>
<gene>
    <name evidence="7" type="ORF">B0I35DRAFT_468063</name>
</gene>
<reference evidence="7" key="1">
    <citation type="journal article" date="2021" name="Nat. Commun.">
        <title>Genetic determinants of endophytism in the Arabidopsis root mycobiome.</title>
        <authorList>
            <person name="Mesny F."/>
            <person name="Miyauchi S."/>
            <person name="Thiergart T."/>
            <person name="Pickel B."/>
            <person name="Atanasova L."/>
            <person name="Karlsson M."/>
            <person name="Huettel B."/>
            <person name="Barry K.W."/>
            <person name="Haridas S."/>
            <person name="Chen C."/>
            <person name="Bauer D."/>
            <person name="Andreopoulos W."/>
            <person name="Pangilinan J."/>
            <person name="LaButti K."/>
            <person name="Riley R."/>
            <person name="Lipzen A."/>
            <person name="Clum A."/>
            <person name="Drula E."/>
            <person name="Henrissat B."/>
            <person name="Kohler A."/>
            <person name="Grigoriev I.V."/>
            <person name="Martin F.M."/>
            <person name="Hacquard S."/>
        </authorList>
    </citation>
    <scope>NUCLEOTIDE SEQUENCE</scope>
    <source>
        <strain evidence="7">MPI-CAGE-CH-0235</strain>
    </source>
</reference>
<dbReference type="InterPro" id="IPR012951">
    <property type="entry name" value="BBE"/>
</dbReference>
<feature type="signal peptide" evidence="5">
    <location>
        <begin position="1"/>
        <end position="20"/>
    </location>
</feature>
<dbReference type="AlphaFoldDB" id="A0A8K0WTD5"/>
<proteinExistence type="inferred from homology"/>
<protein>
    <recommendedName>
        <fullName evidence="6">FAD-binding PCMH-type domain-containing protein</fullName>
    </recommendedName>
</protein>
<dbReference type="Gene3D" id="3.30.465.10">
    <property type="match status" value="1"/>
</dbReference>
<organism evidence="7 8">
    <name type="scientific">Stachybotrys elegans</name>
    <dbReference type="NCBI Taxonomy" id="80388"/>
    <lineage>
        <taxon>Eukaryota</taxon>
        <taxon>Fungi</taxon>
        <taxon>Dikarya</taxon>
        <taxon>Ascomycota</taxon>
        <taxon>Pezizomycotina</taxon>
        <taxon>Sordariomycetes</taxon>
        <taxon>Hypocreomycetidae</taxon>
        <taxon>Hypocreales</taxon>
        <taxon>Stachybotryaceae</taxon>
        <taxon>Stachybotrys</taxon>
    </lineage>
</organism>
<dbReference type="InterPro" id="IPR016167">
    <property type="entry name" value="FAD-bd_PCMH_sub1"/>
</dbReference>
<comment type="similarity">
    <text evidence="1">Belongs to the oxygen-dependent FAD-linked oxidoreductase family.</text>
</comment>
<dbReference type="PROSITE" id="PS51387">
    <property type="entry name" value="FAD_PCMH"/>
    <property type="match status" value="1"/>
</dbReference>
<dbReference type="InterPro" id="IPR036318">
    <property type="entry name" value="FAD-bd_PCMH-like_sf"/>
</dbReference>
<dbReference type="EMBL" id="JAGPNK010000004">
    <property type="protein sequence ID" value="KAH7323177.1"/>
    <property type="molecule type" value="Genomic_DNA"/>
</dbReference>
<evidence type="ECO:0000313" key="7">
    <source>
        <dbReference type="EMBL" id="KAH7323177.1"/>
    </source>
</evidence>
<sequence>MSLLSLLACSLLALPALVAGSPLPPPLSYFRRNPITRREINDATVRRELGPLLSNGTLMYGPEQTAFDTMTERWNRFVEPDVRVVVVPFVESDVAKIVRYCNENSIDFLVKNRGHGFTTSLNSFSGLQINMERLAGITISEDKTTVLLQGGVYAGPVIEALWDEGYITTTGSAACVGVLGPSLGGGHGRHEGLYGLVSDTILHFNVVLADGTAVGVNATSNEDLFWALQGAGHNFAIVTSIVKTIYPRQSPTWYTHSFVFSQDKLETIFELLNEFHTSDNGTLPPLMGATYSSFAMNPSFSETEAVISVGFDYNGPAEEALAMIQPFTEIESLQESGRDVTFPEISGVAAGSCGGADYILSSAMLLEYNITTERLLYNHFNEKVAANPELGATAFLLHEGYATAGIKAIDPASTAYGHREENFIMLFETIVPEGSDLAEPATQWAKESVDIWNAGQPDRLPSTYVNYATGNEWETVESVYGHEEWRLQRLVDLKAKYDPLNRFRYYVPIEASP</sequence>
<evidence type="ECO:0000256" key="3">
    <source>
        <dbReference type="ARBA" id="ARBA00022827"/>
    </source>
</evidence>
<name>A0A8K0WTD5_9HYPO</name>
<keyword evidence="3" id="KW-0274">FAD</keyword>
<feature type="domain" description="FAD-binding PCMH-type" evidence="6">
    <location>
        <begin position="77"/>
        <end position="248"/>
    </location>
</feature>
<dbReference type="Pfam" id="PF08031">
    <property type="entry name" value="BBE"/>
    <property type="match status" value="1"/>
</dbReference>
<feature type="chain" id="PRO_5035475879" description="FAD-binding PCMH-type domain-containing protein" evidence="5">
    <location>
        <begin position="21"/>
        <end position="513"/>
    </location>
</feature>
<dbReference type="Gene3D" id="3.30.43.10">
    <property type="entry name" value="Uridine Diphospho-n-acetylenolpyruvylglucosamine Reductase, domain 2"/>
    <property type="match status" value="1"/>
</dbReference>
<dbReference type="InterPro" id="IPR016166">
    <property type="entry name" value="FAD-bd_PCMH"/>
</dbReference>
<dbReference type="PANTHER" id="PTHR42973">
    <property type="entry name" value="BINDING OXIDOREDUCTASE, PUTATIVE (AFU_ORTHOLOGUE AFUA_1G17690)-RELATED"/>
    <property type="match status" value="1"/>
</dbReference>